<protein>
    <submittedName>
        <fullName evidence="1">Putative damage-inducible protein DinB</fullName>
    </submittedName>
</protein>
<proteinExistence type="predicted"/>
<gene>
    <name evidence="1" type="ORF">HNR40_009710</name>
</gene>
<organism evidence="1 2">
    <name type="scientific">Nonomuraea endophytica</name>
    <dbReference type="NCBI Taxonomy" id="714136"/>
    <lineage>
        <taxon>Bacteria</taxon>
        <taxon>Bacillati</taxon>
        <taxon>Actinomycetota</taxon>
        <taxon>Actinomycetes</taxon>
        <taxon>Streptosporangiales</taxon>
        <taxon>Streptosporangiaceae</taxon>
        <taxon>Nonomuraea</taxon>
    </lineage>
</organism>
<sequence>MTRSDTPGTWDERTTLDTFHDYARATVVHKCAGLDDEAAVKAPLPASPLMTPAGIVNHLRWNEHYWFEVMFLGGTDLGPYTQDDPDAEFTVALRVPLAQLLAEYEEQCEVVRRKIAGIGLDTMSHGTISGDRHVTLRWVIGHMTEETARHNGHLDIIRELIDGTKGD</sequence>
<dbReference type="AlphaFoldDB" id="A0A7W8ADJ4"/>
<name>A0A7W8ADJ4_9ACTN</name>
<dbReference type="SUPFAM" id="SSF109854">
    <property type="entry name" value="DinB/YfiT-like putative metalloenzymes"/>
    <property type="match status" value="1"/>
</dbReference>
<dbReference type="InterPro" id="IPR034660">
    <property type="entry name" value="DinB/YfiT-like"/>
</dbReference>
<keyword evidence="2" id="KW-1185">Reference proteome</keyword>
<dbReference type="EMBL" id="JACHIN010000021">
    <property type="protein sequence ID" value="MBB5084202.1"/>
    <property type="molecule type" value="Genomic_DNA"/>
</dbReference>
<evidence type="ECO:0000313" key="2">
    <source>
        <dbReference type="Proteomes" id="UP000568380"/>
    </source>
</evidence>
<dbReference type="RefSeq" id="WP_184973923.1">
    <property type="nucleotide sequence ID" value="NZ_JACHIN010000021.1"/>
</dbReference>
<accession>A0A7W8ADJ4</accession>
<dbReference type="Pfam" id="PF04978">
    <property type="entry name" value="MST"/>
    <property type="match status" value="1"/>
</dbReference>
<reference evidence="1 2" key="1">
    <citation type="submission" date="2020-08" db="EMBL/GenBank/DDBJ databases">
        <title>Genomic Encyclopedia of Type Strains, Phase IV (KMG-IV): sequencing the most valuable type-strain genomes for metagenomic binning, comparative biology and taxonomic classification.</title>
        <authorList>
            <person name="Goeker M."/>
        </authorList>
    </citation>
    <scope>NUCLEOTIDE SEQUENCE [LARGE SCALE GENOMIC DNA]</scope>
    <source>
        <strain evidence="1 2">DSM 45385</strain>
    </source>
</reference>
<dbReference type="Gene3D" id="1.20.120.450">
    <property type="entry name" value="dinb family like domain"/>
    <property type="match status" value="1"/>
</dbReference>
<dbReference type="InterPro" id="IPR007061">
    <property type="entry name" value="MST-like"/>
</dbReference>
<dbReference type="Proteomes" id="UP000568380">
    <property type="component" value="Unassembled WGS sequence"/>
</dbReference>
<comment type="caution">
    <text evidence="1">The sequence shown here is derived from an EMBL/GenBank/DDBJ whole genome shotgun (WGS) entry which is preliminary data.</text>
</comment>
<evidence type="ECO:0000313" key="1">
    <source>
        <dbReference type="EMBL" id="MBB5084202.1"/>
    </source>
</evidence>